<dbReference type="GO" id="GO:0003677">
    <property type="term" value="F:DNA binding"/>
    <property type="evidence" value="ECO:0007669"/>
    <property type="project" value="InterPro"/>
</dbReference>
<feature type="region of interest" description="Disordered" evidence="3">
    <location>
        <begin position="1"/>
        <end position="44"/>
    </location>
</feature>
<feature type="compositionally biased region" description="Polar residues" evidence="3">
    <location>
        <begin position="89"/>
        <end position="101"/>
    </location>
</feature>
<dbReference type="Proteomes" id="UP000095282">
    <property type="component" value="Unplaced"/>
</dbReference>
<dbReference type="STRING" id="1561998.A0A1I7TKK0"/>
<dbReference type="GO" id="GO:0071163">
    <property type="term" value="P:DNA replication preinitiation complex assembly"/>
    <property type="evidence" value="ECO:0007669"/>
    <property type="project" value="InterPro"/>
</dbReference>
<dbReference type="InterPro" id="IPR045173">
    <property type="entry name" value="Cdt1"/>
</dbReference>
<feature type="region of interest" description="Disordered" evidence="3">
    <location>
        <begin position="679"/>
        <end position="705"/>
    </location>
</feature>
<feature type="domain" description="CDT1 Geminin-binding" evidence="4">
    <location>
        <begin position="278"/>
        <end position="480"/>
    </location>
</feature>
<feature type="compositionally biased region" description="Polar residues" evidence="3">
    <location>
        <begin position="679"/>
        <end position="692"/>
    </location>
</feature>
<reference evidence="6" key="1">
    <citation type="submission" date="2016-11" db="UniProtKB">
        <authorList>
            <consortium name="WormBaseParasite"/>
        </authorList>
    </citation>
    <scope>IDENTIFICATION</scope>
</reference>
<dbReference type="InterPro" id="IPR038090">
    <property type="entry name" value="Cdt1_C_WH_dom_sf"/>
</dbReference>
<dbReference type="GO" id="GO:0005634">
    <property type="term" value="C:nucleus"/>
    <property type="evidence" value="ECO:0007669"/>
    <property type="project" value="TreeGrafter"/>
</dbReference>
<dbReference type="GO" id="GO:0000076">
    <property type="term" value="P:DNA replication checkpoint signaling"/>
    <property type="evidence" value="ECO:0007669"/>
    <property type="project" value="TreeGrafter"/>
</dbReference>
<feature type="compositionally biased region" description="Basic residues" evidence="3">
    <location>
        <begin position="694"/>
        <end position="705"/>
    </location>
</feature>
<feature type="compositionally biased region" description="Basic and acidic residues" evidence="3">
    <location>
        <begin position="31"/>
        <end position="44"/>
    </location>
</feature>
<accession>A0A1I7TKK0</accession>
<dbReference type="Pfam" id="PF16679">
    <property type="entry name" value="CDT1_C"/>
    <property type="match status" value="1"/>
</dbReference>
<feature type="compositionally biased region" description="Polar residues" evidence="3">
    <location>
        <begin position="1"/>
        <end position="24"/>
    </location>
</feature>
<keyword evidence="2" id="KW-0131">Cell cycle</keyword>
<dbReference type="Pfam" id="PF08839">
    <property type="entry name" value="CDT1"/>
    <property type="match status" value="1"/>
</dbReference>
<dbReference type="PANTHER" id="PTHR28637:SF1">
    <property type="entry name" value="DNA REPLICATION FACTOR CDT1"/>
    <property type="match status" value="1"/>
</dbReference>
<dbReference type="GO" id="GO:0000278">
    <property type="term" value="P:mitotic cell cycle"/>
    <property type="evidence" value="ECO:0007669"/>
    <property type="project" value="TreeGrafter"/>
</dbReference>
<evidence type="ECO:0000259" key="4">
    <source>
        <dbReference type="SMART" id="SM01075"/>
    </source>
</evidence>
<dbReference type="SUPFAM" id="SSF46785">
    <property type="entry name" value="Winged helix' DNA-binding domain"/>
    <property type="match status" value="1"/>
</dbReference>
<sequence length="705" mass="79944">MSSRITRSRAGSENPQTVVTNFFKTTRKPRTRGEKKAPLEEDNHELIQPCKQSTVTVKEEDRNSHQVVDVASDVLFTDKKVSRTRPRTPTRQAELSTSDLTGTPPKRSKEAMVLEKPPVLPSENQDIVLDNPEVQKSALDVLMEASVPSKKKGGIKTVADLQSRLAAKGAAKAIHAQNLKNKGKIVDELAEKMKSPKKKILEVVSPSKSKAARALFTPKKSIPDYVVPGFNVTKSAEKIQEEEEGAYEEEGKRMTAEFLKKSRLIEEVKDSVRQRVELPSSYEHLIDSFKQIDQIVSIFLGQNRSCIAPELFKNIKNTSGRDFSDEHLSKILHVYPQSYYVEMREQRRAFGQAGKYELEVRPNLIEDLQGYLCEKPQKDNEQELPLVCPSKLLSPKKSPRKLIQAVPRKPQLDERIRLDAARQRDRAHILRYKLSGIVMEHHANFLESQGISNVSGLKRMHPLFRPNKHCPNLQKVELPRPPTQKSSVHIGMREALEMHTDPEAVSLPKFVQKVIDDLKSPQKASTGSSNTVPVSPKKFSEMQAQQKSKGGLSLLERIRAKEEIKKAAEACIDKDLEKKRQRLTLLKDRYVRIVCNHYIAKRVLTMEMEIVAKFVQYSSSVSSSIPEIVDHLKLMCDVAPMYVTEVVAMGRKCLRFTENNLEAINEVIQDELEKTTEKINSQKKNQIAQMSHTPRPKAARSLKFH</sequence>
<dbReference type="GO" id="GO:0070182">
    <property type="term" value="F:DNA polymerase binding"/>
    <property type="evidence" value="ECO:0007669"/>
    <property type="project" value="TreeGrafter"/>
</dbReference>
<evidence type="ECO:0000313" key="5">
    <source>
        <dbReference type="Proteomes" id="UP000095282"/>
    </source>
</evidence>
<keyword evidence="5" id="KW-1185">Reference proteome</keyword>
<dbReference type="WBParaSite" id="Csp11.Scaffold627.g6821.t1">
    <property type="protein sequence ID" value="Csp11.Scaffold627.g6821.t1"/>
    <property type="gene ID" value="Csp11.Scaffold627.g6821"/>
</dbReference>
<protein>
    <submittedName>
        <fullName evidence="6">CDT1 domain-containing protein</fullName>
    </submittedName>
</protein>
<dbReference type="Gene3D" id="1.10.10.1420">
    <property type="entry name" value="DNA replication factor Cdt1, C-terminal WH domain"/>
    <property type="match status" value="1"/>
</dbReference>
<dbReference type="InterPro" id="IPR032054">
    <property type="entry name" value="Cdt1_C"/>
</dbReference>
<comment type="similarity">
    <text evidence="1">Belongs to the Cdt1 family.</text>
</comment>
<dbReference type="InterPro" id="IPR014939">
    <property type="entry name" value="CDT1_Gemini-bd-like"/>
</dbReference>
<dbReference type="InterPro" id="IPR036390">
    <property type="entry name" value="WH_DNA-bd_sf"/>
</dbReference>
<dbReference type="SMART" id="SM01075">
    <property type="entry name" value="CDT1"/>
    <property type="match status" value="1"/>
</dbReference>
<organism evidence="5 6">
    <name type="scientific">Caenorhabditis tropicalis</name>
    <dbReference type="NCBI Taxonomy" id="1561998"/>
    <lineage>
        <taxon>Eukaryota</taxon>
        <taxon>Metazoa</taxon>
        <taxon>Ecdysozoa</taxon>
        <taxon>Nematoda</taxon>
        <taxon>Chromadorea</taxon>
        <taxon>Rhabditida</taxon>
        <taxon>Rhabditina</taxon>
        <taxon>Rhabditomorpha</taxon>
        <taxon>Rhabditoidea</taxon>
        <taxon>Rhabditidae</taxon>
        <taxon>Peloderinae</taxon>
        <taxon>Caenorhabditis</taxon>
    </lineage>
</organism>
<evidence type="ECO:0000256" key="1">
    <source>
        <dbReference type="ARBA" id="ARBA00008356"/>
    </source>
</evidence>
<dbReference type="PANTHER" id="PTHR28637">
    <property type="entry name" value="DNA REPLICATION FACTOR CDT1"/>
    <property type="match status" value="1"/>
</dbReference>
<dbReference type="AlphaFoldDB" id="A0A1I7TKK0"/>
<name>A0A1I7TKK0_9PELO</name>
<evidence type="ECO:0000313" key="6">
    <source>
        <dbReference type="WBParaSite" id="Csp11.Scaffold627.g6821.t1"/>
    </source>
</evidence>
<evidence type="ECO:0000256" key="2">
    <source>
        <dbReference type="ARBA" id="ARBA00023306"/>
    </source>
</evidence>
<feature type="region of interest" description="Disordered" evidence="3">
    <location>
        <begin position="77"/>
        <end position="113"/>
    </location>
</feature>
<dbReference type="eggNOG" id="KOG4762">
    <property type="taxonomic scope" value="Eukaryota"/>
</dbReference>
<evidence type="ECO:0000256" key="3">
    <source>
        <dbReference type="SAM" id="MobiDB-lite"/>
    </source>
</evidence>
<proteinExistence type="inferred from homology"/>
<dbReference type="GO" id="GO:0030174">
    <property type="term" value="P:regulation of DNA-templated DNA replication initiation"/>
    <property type="evidence" value="ECO:0007669"/>
    <property type="project" value="InterPro"/>
</dbReference>